<dbReference type="Proteomes" id="UP001157418">
    <property type="component" value="Unassembled WGS sequence"/>
</dbReference>
<keyword evidence="1" id="KW-0732">Signal</keyword>
<dbReference type="EMBL" id="CAKMRJ010005634">
    <property type="protein sequence ID" value="CAH1450533.1"/>
    <property type="molecule type" value="Genomic_DNA"/>
</dbReference>
<keyword evidence="3" id="KW-1185">Reference proteome</keyword>
<protein>
    <submittedName>
        <fullName evidence="2">Uncharacterized protein</fullName>
    </submittedName>
</protein>
<feature type="signal peptide" evidence="1">
    <location>
        <begin position="1"/>
        <end position="18"/>
    </location>
</feature>
<sequence length="95" mass="10188">MASSRLLILCFLVALTLSYSMEATMARRLLNIPGFPNMGNTFPLPTLQSPPLPTFPPYSATPSTGTGLPFFPFPTPSTPSFPRIFTPPATGTTNP</sequence>
<proteinExistence type="predicted"/>
<evidence type="ECO:0000313" key="2">
    <source>
        <dbReference type="EMBL" id="CAH1450533.1"/>
    </source>
</evidence>
<dbReference type="AlphaFoldDB" id="A0AAU9PJL7"/>
<organism evidence="2 3">
    <name type="scientific">Lactuca virosa</name>
    <dbReference type="NCBI Taxonomy" id="75947"/>
    <lineage>
        <taxon>Eukaryota</taxon>
        <taxon>Viridiplantae</taxon>
        <taxon>Streptophyta</taxon>
        <taxon>Embryophyta</taxon>
        <taxon>Tracheophyta</taxon>
        <taxon>Spermatophyta</taxon>
        <taxon>Magnoliopsida</taxon>
        <taxon>eudicotyledons</taxon>
        <taxon>Gunneridae</taxon>
        <taxon>Pentapetalae</taxon>
        <taxon>asterids</taxon>
        <taxon>campanulids</taxon>
        <taxon>Asterales</taxon>
        <taxon>Asteraceae</taxon>
        <taxon>Cichorioideae</taxon>
        <taxon>Cichorieae</taxon>
        <taxon>Lactucinae</taxon>
        <taxon>Lactuca</taxon>
    </lineage>
</organism>
<reference evidence="2 3" key="1">
    <citation type="submission" date="2022-01" db="EMBL/GenBank/DDBJ databases">
        <authorList>
            <person name="Xiong W."/>
            <person name="Schranz E."/>
        </authorList>
    </citation>
    <scope>NUCLEOTIDE SEQUENCE [LARGE SCALE GENOMIC DNA]</scope>
</reference>
<comment type="caution">
    <text evidence="2">The sequence shown here is derived from an EMBL/GenBank/DDBJ whole genome shotgun (WGS) entry which is preliminary data.</text>
</comment>
<evidence type="ECO:0000313" key="3">
    <source>
        <dbReference type="Proteomes" id="UP001157418"/>
    </source>
</evidence>
<gene>
    <name evidence="2" type="ORF">LVIROSA_LOCUS35957</name>
</gene>
<evidence type="ECO:0000256" key="1">
    <source>
        <dbReference type="SAM" id="SignalP"/>
    </source>
</evidence>
<name>A0AAU9PJL7_9ASTR</name>
<feature type="chain" id="PRO_5043572078" evidence="1">
    <location>
        <begin position="19"/>
        <end position="95"/>
    </location>
</feature>
<accession>A0AAU9PJL7</accession>